<dbReference type="Proteomes" id="UP000249873">
    <property type="component" value="Chromosome"/>
</dbReference>
<dbReference type="AlphaFoldDB" id="A0A2Z4GGW5"/>
<name>A0A2Z4GGW5_9BACT</name>
<dbReference type="InterPro" id="IPR001087">
    <property type="entry name" value="GDSL"/>
</dbReference>
<dbReference type="RefSeq" id="WP_111373798.1">
    <property type="nucleotide sequence ID" value="NZ_CP029480.1"/>
</dbReference>
<sequence>MKALAKTRGLNYVDYHTPLKNTGNGMDPDLAKDGVHPTMKAYSIMGKLLLDALK</sequence>
<evidence type="ECO:0000313" key="2">
    <source>
        <dbReference type="Proteomes" id="UP000249873"/>
    </source>
</evidence>
<proteinExistence type="predicted"/>
<evidence type="ECO:0000313" key="1">
    <source>
        <dbReference type="EMBL" id="AWW00432.1"/>
    </source>
</evidence>
<dbReference type="Gene3D" id="3.40.50.1110">
    <property type="entry name" value="SGNH hydrolase"/>
    <property type="match status" value="1"/>
</dbReference>
<evidence type="ECO:0008006" key="3">
    <source>
        <dbReference type="Google" id="ProtNLM"/>
    </source>
</evidence>
<protein>
    <recommendedName>
        <fullName evidence="3">SGNH hydrolase-type esterase domain-containing protein</fullName>
    </recommendedName>
</protein>
<organism evidence="1 2">
    <name type="scientific">Arcticibacterium luteifluviistationis</name>
    <dbReference type="NCBI Taxonomy" id="1784714"/>
    <lineage>
        <taxon>Bacteria</taxon>
        <taxon>Pseudomonadati</taxon>
        <taxon>Bacteroidota</taxon>
        <taxon>Cytophagia</taxon>
        <taxon>Cytophagales</taxon>
        <taxon>Leadbetterellaceae</taxon>
        <taxon>Arcticibacterium</taxon>
    </lineage>
</organism>
<dbReference type="OrthoDB" id="9774205at2"/>
<dbReference type="KEGG" id="als:DJ013_20530"/>
<dbReference type="EMBL" id="CP029480">
    <property type="protein sequence ID" value="AWW00432.1"/>
    <property type="molecule type" value="Genomic_DNA"/>
</dbReference>
<dbReference type="Pfam" id="PF00657">
    <property type="entry name" value="Lipase_GDSL"/>
    <property type="match status" value="1"/>
</dbReference>
<accession>A0A2Z4GGW5</accession>
<dbReference type="SUPFAM" id="SSF52266">
    <property type="entry name" value="SGNH hydrolase"/>
    <property type="match status" value="1"/>
</dbReference>
<gene>
    <name evidence="1" type="ORF">DJ013_20530</name>
</gene>
<reference evidence="1 2" key="1">
    <citation type="submission" date="2018-05" db="EMBL/GenBank/DDBJ databases">
        <title>Complete genome sequence of Arcticibacterium luteifluviistationis SM1504T, a cytophagaceae bacterium isolated from Arctic surface seawater.</title>
        <authorList>
            <person name="Li Y."/>
            <person name="Qin Q.-L."/>
        </authorList>
    </citation>
    <scope>NUCLEOTIDE SEQUENCE [LARGE SCALE GENOMIC DNA]</scope>
    <source>
        <strain evidence="1 2">SM1504</strain>
    </source>
</reference>
<keyword evidence="2" id="KW-1185">Reference proteome</keyword>
<dbReference type="GO" id="GO:0016788">
    <property type="term" value="F:hydrolase activity, acting on ester bonds"/>
    <property type="evidence" value="ECO:0007669"/>
    <property type="project" value="InterPro"/>
</dbReference>
<dbReference type="InterPro" id="IPR036514">
    <property type="entry name" value="SGNH_hydro_sf"/>
</dbReference>